<accession>A0A1F6UI12</accession>
<protein>
    <submittedName>
        <fullName evidence="2">3',5'-cyclic-nucleotide phosphodiesterase</fullName>
    </submittedName>
</protein>
<comment type="caution">
    <text evidence="2">The sequence shown here is derived from an EMBL/GenBank/DDBJ whole genome shotgun (WGS) entry which is preliminary data.</text>
</comment>
<dbReference type="AlphaFoldDB" id="A0A1F6UI12"/>
<dbReference type="GO" id="GO:0047555">
    <property type="term" value="F:3',5'-cyclic-GMP phosphodiesterase activity"/>
    <property type="evidence" value="ECO:0007669"/>
    <property type="project" value="TreeGrafter"/>
</dbReference>
<dbReference type="InterPro" id="IPR000396">
    <property type="entry name" value="Pdiesterase2"/>
</dbReference>
<dbReference type="GO" id="GO:1902660">
    <property type="term" value="P:negative regulation of glucose mediated signaling pathway"/>
    <property type="evidence" value="ECO:0007669"/>
    <property type="project" value="TreeGrafter"/>
</dbReference>
<evidence type="ECO:0000313" key="3">
    <source>
        <dbReference type="Proteomes" id="UP000177950"/>
    </source>
</evidence>
<dbReference type="Proteomes" id="UP000177950">
    <property type="component" value="Unassembled WGS sequence"/>
</dbReference>
<dbReference type="Pfam" id="PF12706">
    <property type="entry name" value="Lactamase_B_2"/>
    <property type="match status" value="1"/>
</dbReference>
<proteinExistence type="predicted"/>
<dbReference type="PANTHER" id="PTHR28283:SF1">
    <property type="entry name" value="3',5'-CYCLIC-NUCLEOTIDE PHOSPHODIESTERASE 1"/>
    <property type="match status" value="1"/>
</dbReference>
<dbReference type="EMBL" id="MFSV01000163">
    <property type="protein sequence ID" value="OGI56986.1"/>
    <property type="molecule type" value="Genomic_DNA"/>
</dbReference>
<reference evidence="2 3" key="1">
    <citation type="journal article" date="2016" name="Nat. Commun.">
        <title>Thousands of microbial genomes shed light on interconnected biogeochemical processes in an aquifer system.</title>
        <authorList>
            <person name="Anantharaman K."/>
            <person name="Brown C.T."/>
            <person name="Hug L.A."/>
            <person name="Sharon I."/>
            <person name="Castelle C.J."/>
            <person name="Probst A.J."/>
            <person name="Thomas B.C."/>
            <person name="Singh A."/>
            <person name="Wilkins M.J."/>
            <person name="Karaoz U."/>
            <person name="Brodie E.L."/>
            <person name="Williams K.H."/>
            <person name="Hubbard S.S."/>
            <person name="Banfield J.F."/>
        </authorList>
    </citation>
    <scope>NUCLEOTIDE SEQUENCE [LARGE SCALE GENOMIC DNA]</scope>
</reference>
<dbReference type="CDD" id="cd07735">
    <property type="entry name" value="class_II_PDE_MBL-fold"/>
    <property type="match status" value="1"/>
</dbReference>
<dbReference type="GO" id="GO:0004115">
    <property type="term" value="F:3',5'-cyclic-AMP phosphodiesterase activity"/>
    <property type="evidence" value="ECO:0007669"/>
    <property type="project" value="InterPro"/>
</dbReference>
<dbReference type="SUPFAM" id="SSF56281">
    <property type="entry name" value="Metallo-hydrolase/oxidoreductase"/>
    <property type="match status" value="1"/>
</dbReference>
<dbReference type="InterPro" id="IPR036866">
    <property type="entry name" value="RibonucZ/Hydroxyglut_hydro"/>
</dbReference>
<organism evidence="2 3">
    <name type="scientific">Candidatus Muproteobacteria bacterium RBG_19FT_COMBO_61_10</name>
    <dbReference type="NCBI Taxonomy" id="1817761"/>
    <lineage>
        <taxon>Bacteria</taxon>
        <taxon>Pseudomonadati</taxon>
        <taxon>Pseudomonadota</taxon>
        <taxon>Candidatus Muproteobacteria</taxon>
    </lineage>
</organism>
<dbReference type="SMART" id="SM00849">
    <property type="entry name" value="Lactamase_B"/>
    <property type="match status" value="1"/>
</dbReference>
<evidence type="ECO:0000313" key="2">
    <source>
        <dbReference type="EMBL" id="OGI56986.1"/>
    </source>
</evidence>
<dbReference type="PANTHER" id="PTHR28283">
    <property type="entry name" value="3',5'-CYCLIC-NUCLEOTIDE PHOSPHODIESTERASE 1"/>
    <property type="match status" value="1"/>
</dbReference>
<sequence>MHIRVLGASGGIGNGARTTALLVDNDVLIDAGTGVADLSLDAMAAIDHVFLTHAHLDHVACIPFLLDSVGSRRSRPLVVHAQEATLAVLRAHVFNNALWPDFTAIPSPEKPYLRFELLPPGENVSLNGRSLRSIPVSHSIPAVGYLLGNGRVSLAFSGDTSSTEVFWQVLNDCADLRHVIIETSFTDEEEALSRLSGHLCPRMLAQELGKLKSVANVYITHLMPGEEETIMAEIHGHLPDKPPQALRAGMLFEL</sequence>
<dbReference type="InterPro" id="IPR001279">
    <property type="entry name" value="Metallo-B-lactamas"/>
</dbReference>
<feature type="domain" description="Metallo-beta-lactamase" evidence="1">
    <location>
        <begin position="17"/>
        <end position="203"/>
    </location>
</feature>
<dbReference type="PRINTS" id="PR00388">
    <property type="entry name" value="PDIESTERASE2"/>
</dbReference>
<dbReference type="GO" id="GO:0006198">
    <property type="term" value="P:cAMP catabolic process"/>
    <property type="evidence" value="ECO:0007669"/>
    <property type="project" value="InterPro"/>
</dbReference>
<name>A0A1F6UI12_9PROT</name>
<gene>
    <name evidence="2" type="ORF">A2V58_07095</name>
</gene>
<evidence type="ECO:0000259" key="1">
    <source>
        <dbReference type="SMART" id="SM00849"/>
    </source>
</evidence>
<dbReference type="Gene3D" id="3.60.15.10">
    <property type="entry name" value="Ribonuclease Z/Hydroxyacylglutathione hydrolase-like"/>
    <property type="match status" value="1"/>
</dbReference>